<evidence type="ECO:0000313" key="1">
    <source>
        <dbReference type="EMBL" id="VFU47326.1"/>
    </source>
</evidence>
<protein>
    <submittedName>
        <fullName evidence="1">Uncharacterized protein</fullName>
    </submittedName>
</protein>
<dbReference type="InterPro" id="IPR010255">
    <property type="entry name" value="Haem_peroxidase_sf"/>
</dbReference>
<name>A0A6N2M158_SALVM</name>
<reference evidence="1" key="1">
    <citation type="submission" date="2019-03" db="EMBL/GenBank/DDBJ databases">
        <authorList>
            <person name="Mank J."/>
            <person name="Almeida P."/>
        </authorList>
    </citation>
    <scope>NUCLEOTIDE SEQUENCE</scope>
    <source>
        <strain evidence="1">78183</strain>
    </source>
</reference>
<dbReference type="EMBL" id="CAADRP010001663">
    <property type="protein sequence ID" value="VFU47326.1"/>
    <property type="molecule type" value="Genomic_DNA"/>
</dbReference>
<dbReference type="Gene3D" id="1.10.420.10">
    <property type="entry name" value="Peroxidase, domain 2"/>
    <property type="match status" value="1"/>
</dbReference>
<accession>A0A6N2M158</accession>
<dbReference type="GO" id="GO:0006979">
    <property type="term" value="P:response to oxidative stress"/>
    <property type="evidence" value="ECO:0007669"/>
    <property type="project" value="InterPro"/>
</dbReference>
<dbReference type="SUPFAM" id="SSF48113">
    <property type="entry name" value="Heme-dependent peroxidases"/>
    <property type="match status" value="1"/>
</dbReference>
<organism evidence="1">
    <name type="scientific">Salix viminalis</name>
    <name type="common">Common osier</name>
    <name type="synonym">Basket willow</name>
    <dbReference type="NCBI Taxonomy" id="40686"/>
    <lineage>
        <taxon>Eukaryota</taxon>
        <taxon>Viridiplantae</taxon>
        <taxon>Streptophyta</taxon>
        <taxon>Embryophyta</taxon>
        <taxon>Tracheophyta</taxon>
        <taxon>Spermatophyta</taxon>
        <taxon>Magnoliopsida</taxon>
        <taxon>eudicotyledons</taxon>
        <taxon>Gunneridae</taxon>
        <taxon>Pentapetalae</taxon>
        <taxon>rosids</taxon>
        <taxon>fabids</taxon>
        <taxon>Malpighiales</taxon>
        <taxon>Salicaceae</taxon>
        <taxon>Saliceae</taxon>
        <taxon>Salix</taxon>
    </lineage>
</organism>
<sequence length="150" mass="17331">MRLLTWVVHLGSEAWKKRFNHCQSRFSQHRSACFHCSLDTLISGFQKKGLLQGHGCFVRFSYDRTSSVLTFSDRIYSDSNIDAGFASTRKRRCPRTGGQENLAPLDWSRPTLLTTTTSIDAKQGSPSFRSGSFQWRLHRQHRHRIQQKPC</sequence>
<dbReference type="AlphaFoldDB" id="A0A6N2M158"/>
<gene>
    <name evidence="1" type="ORF">SVIM_LOCUS303566</name>
</gene>
<dbReference type="GO" id="GO:0020037">
    <property type="term" value="F:heme binding"/>
    <property type="evidence" value="ECO:0007669"/>
    <property type="project" value="InterPro"/>
</dbReference>
<proteinExistence type="predicted"/>
<dbReference type="GO" id="GO:0004601">
    <property type="term" value="F:peroxidase activity"/>
    <property type="evidence" value="ECO:0007669"/>
    <property type="project" value="InterPro"/>
</dbReference>